<evidence type="ECO:0000313" key="13">
    <source>
        <dbReference type="EMBL" id="MEN7536961.1"/>
    </source>
</evidence>
<evidence type="ECO:0000313" key="14">
    <source>
        <dbReference type="Proteomes" id="UP001484535"/>
    </source>
</evidence>
<reference evidence="13 14" key="1">
    <citation type="submission" date="2024-05" db="EMBL/GenBank/DDBJ databases">
        <authorList>
            <person name="Park S."/>
        </authorList>
    </citation>
    <scope>NUCLEOTIDE SEQUENCE [LARGE SCALE GENOMIC DNA]</scope>
    <source>
        <strain evidence="13 14">DGU5</strain>
    </source>
</reference>
<keyword evidence="14" id="KW-1185">Reference proteome</keyword>
<dbReference type="RefSeq" id="WP_346784409.1">
    <property type="nucleotide sequence ID" value="NZ_JBDLBR010000002.1"/>
</dbReference>
<comment type="caution">
    <text evidence="13">The sequence shown here is derived from an EMBL/GenBank/DDBJ whole genome shotgun (WGS) entry which is preliminary data.</text>
</comment>
<dbReference type="Proteomes" id="UP001484535">
    <property type="component" value="Unassembled WGS sequence"/>
</dbReference>
<keyword evidence="3" id="KW-0813">Transport</keyword>
<sequence>MAYVDSTSAPGARARALLGVGAIHAIMALGVYTGLTITGVIAPPKKIVTAWNVPTPVPTLDPPPPEQKAEQDPIVPTYNPPKAPDRIIDLPVETPSVAERFDDGPIMPTIPAKLPGSTVGDNNLALPTPTPSFAAVGPRASNNSAGWITTDDYPRRDLMRGNEGTVRYRLVVASNGRVETCEVTQSSGHSGLDGETCRLLSRRARFEPAKDTSGAQVVGTFTGAVTWQIP</sequence>
<keyword evidence="6 11" id="KW-0812">Transmembrane</keyword>
<dbReference type="Gene3D" id="3.30.1150.10">
    <property type="match status" value="1"/>
</dbReference>
<keyword evidence="7" id="KW-0653">Protein transport</keyword>
<evidence type="ECO:0000256" key="7">
    <source>
        <dbReference type="ARBA" id="ARBA00022927"/>
    </source>
</evidence>
<keyword evidence="4" id="KW-1003">Cell membrane</keyword>
<keyword evidence="9 11" id="KW-0472">Membrane</keyword>
<feature type="region of interest" description="Disordered" evidence="10">
    <location>
        <begin position="56"/>
        <end position="87"/>
    </location>
</feature>
<evidence type="ECO:0000256" key="4">
    <source>
        <dbReference type="ARBA" id="ARBA00022475"/>
    </source>
</evidence>
<evidence type="ECO:0000256" key="5">
    <source>
        <dbReference type="ARBA" id="ARBA00022519"/>
    </source>
</evidence>
<evidence type="ECO:0000256" key="9">
    <source>
        <dbReference type="ARBA" id="ARBA00023136"/>
    </source>
</evidence>
<gene>
    <name evidence="13" type="ORF">ABDJ38_07225</name>
</gene>
<dbReference type="PROSITE" id="PS52015">
    <property type="entry name" value="TONB_CTD"/>
    <property type="match status" value="1"/>
</dbReference>
<dbReference type="InterPro" id="IPR037682">
    <property type="entry name" value="TonB_C"/>
</dbReference>
<evidence type="ECO:0000256" key="8">
    <source>
        <dbReference type="ARBA" id="ARBA00022989"/>
    </source>
</evidence>
<keyword evidence="5" id="KW-0997">Cell inner membrane</keyword>
<dbReference type="PANTHER" id="PTHR33446">
    <property type="entry name" value="PROTEIN TONB-RELATED"/>
    <property type="match status" value="1"/>
</dbReference>
<dbReference type="InterPro" id="IPR006260">
    <property type="entry name" value="TonB/TolA_C"/>
</dbReference>
<evidence type="ECO:0000256" key="11">
    <source>
        <dbReference type="SAM" id="Phobius"/>
    </source>
</evidence>
<feature type="transmembrane region" description="Helical" evidence="11">
    <location>
        <begin position="16"/>
        <end position="42"/>
    </location>
</feature>
<dbReference type="InterPro" id="IPR051045">
    <property type="entry name" value="TonB-dependent_transducer"/>
</dbReference>
<evidence type="ECO:0000256" key="3">
    <source>
        <dbReference type="ARBA" id="ARBA00022448"/>
    </source>
</evidence>
<name>A0ABV0CW98_9SPHN</name>
<proteinExistence type="inferred from homology"/>
<dbReference type="Pfam" id="PF03544">
    <property type="entry name" value="TonB_C"/>
    <property type="match status" value="1"/>
</dbReference>
<evidence type="ECO:0000256" key="6">
    <source>
        <dbReference type="ARBA" id="ARBA00022692"/>
    </source>
</evidence>
<accession>A0ABV0CW98</accession>
<keyword evidence="8 11" id="KW-1133">Transmembrane helix</keyword>
<evidence type="ECO:0000256" key="10">
    <source>
        <dbReference type="SAM" id="MobiDB-lite"/>
    </source>
</evidence>
<evidence type="ECO:0000259" key="12">
    <source>
        <dbReference type="PROSITE" id="PS52015"/>
    </source>
</evidence>
<evidence type="ECO:0000256" key="2">
    <source>
        <dbReference type="ARBA" id="ARBA00006555"/>
    </source>
</evidence>
<feature type="domain" description="TonB C-terminal" evidence="12">
    <location>
        <begin position="138"/>
        <end position="230"/>
    </location>
</feature>
<protein>
    <submittedName>
        <fullName evidence="13">TonB family protein</fullName>
    </submittedName>
</protein>
<dbReference type="EMBL" id="JBDLBR010000002">
    <property type="protein sequence ID" value="MEN7536961.1"/>
    <property type="molecule type" value="Genomic_DNA"/>
</dbReference>
<comment type="similarity">
    <text evidence="2">Belongs to the TonB family.</text>
</comment>
<dbReference type="SUPFAM" id="SSF74653">
    <property type="entry name" value="TolA/TonB C-terminal domain"/>
    <property type="match status" value="1"/>
</dbReference>
<feature type="compositionally biased region" description="Pro residues" evidence="10">
    <location>
        <begin position="56"/>
        <end position="66"/>
    </location>
</feature>
<comment type="subcellular location">
    <subcellularLocation>
        <location evidence="1">Cell inner membrane</location>
        <topology evidence="1">Single-pass membrane protein</topology>
        <orientation evidence="1">Periplasmic side</orientation>
    </subcellularLocation>
</comment>
<dbReference type="NCBIfam" id="TIGR01352">
    <property type="entry name" value="tonB_Cterm"/>
    <property type="match status" value="1"/>
</dbReference>
<organism evidence="13 14">
    <name type="scientific">Aurantiacibacter flavus</name>
    <dbReference type="NCBI Taxonomy" id="3145232"/>
    <lineage>
        <taxon>Bacteria</taxon>
        <taxon>Pseudomonadati</taxon>
        <taxon>Pseudomonadota</taxon>
        <taxon>Alphaproteobacteria</taxon>
        <taxon>Sphingomonadales</taxon>
        <taxon>Erythrobacteraceae</taxon>
        <taxon>Aurantiacibacter</taxon>
    </lineage>
</organism>
<dbReference type="PANTHER" id="PTHR33446:SF11">
    <property type="entry name" value="TONB3"/>
    <property type="match status" value="1"/>
</dbReference>
<evidence type="ECO:0000256" key="1">
    <source>
        <dbReference type="ARBA" id="ARBA00004383"/>
    </source>
</evidence>